<evidence type="ECO:0000256" key="1">
    <source>
        <dbReference type="ARBA" id="ARBA00038479"/>
    </source>
</evidence>
<dbReference type="AlphaFoldDB" id="A0A9D5CAZ3"/>
<evidence type="ECO:0000313" key="5">
    <source>
        <dbReference type="Proteomes" id="UP001085076"/>
    </source>
</evidence>
<protein>
    <recommendedName>
        <fullName evidence="2">Protein preY, mitochondrial</fullName>
    </recommendedName>
</protein>
<dbReference type="PANTHER" id="PTHR33505:SF4">
    <property type="entry name" value="PROTEIN PREY, MITOCHONDRIAL"/>
    <property type="match status" value="1"/>
</dbReference>
<accession>A0A9D5CAZ3</accession>
<feature type="compositionally biased region" description="Basic and acidic residues" evidence="3">
    <location>
        <begin position="217"/>
        <end position="228"/>
    </location>
</feature>
<dbReference type="Gene3D" id="2.20.25.10">
    <property type="match status" value="1"/>
</dbReference>
<proteinExistence type="inferred from homology"/>
<evidence type="ECO:0000256" key="3">
    <source>
        <dbReference type="SAM" id="MobiDB-lite"/>
    </source>
</evidence>
<dbReference type="Pfam" id="PF03966">
    <property type="entry name" value="Trm112p"/>
    <property type="match status" value="1"/>
</dbReference>
<comment type="similarity">
    <text evidence="1">Belongs to the PREY family.</text>
</comment>
<dbReference type="SUPFAM" id="SSF158997">
    <property type="entry name" value="Trm112p-like"/>
    <property type="match status" value="1"/>
</dbReference>
<comment type="caution">
    <text evidence="4">The sequence shown here is derived from an EMBL/GenBank/DDBJ whole genome shotgun (WGS) entry which is preliminary data.</text>
</comment>
<dbReference type="InterPro" id="IPR005651">
    <property type="entry name" value="Trm112-like"/>
</dbReference>
<gene>
    <name evidence="4" type="ORF">J5N97_022745</name>
</gene>
<dbReference type="OrthoDB" id="1884515at2759"/>
<evidence type="ECO:0000256" key="2">
    <source>
        <dbReference type="ARBA" id="ARBA00040939"/>
    </source>
</evidence>
<reference evidence="4" key="2">
    <citation type="journal article" date="2022" name="Hortic Res">
        <title>The genome of Dioscorea zingiberensis sheds light on the biosynthesis, origin and evolution of the medicinally important diosgenin saponins.</title>
        <authorList>
            <person name="Li Y."/>
            <person name="Tan C."/>
            <person name="Li Z."/>
            <person name="Guo J."/>
            <person name="Li S."/>
            <person name="Chen X."/>
            <person name="Wang C."/>
            <person name="Dai X."/>
            <person name="Yang H."/>
            <person name="Song W."/>
            <person name="Hou L."/>
            <person name="Xu J."/>
            <person name="Tong Z."/>
            <person name="Xu A."/>
            <person name="Yuan X."/>
            <person name="Wang W."/>
            <person name="Yang Q."/>
            <person name="Chen L."/>
            <person name="Sun Z."/>
            <person name="Wang K."/>
            <person name="Pan B."/>
            <person name="Chen J."/>
            <person name="Bao Y."/>
            <person name="Liu F."/>
            <person name="Qi X."/>
            <person name="Gang D.R."/>
            <person name="Wen J."/>
            <person name="Li J."/>
        </authorList>
    </citation>
    <scope>NUCLEOTIDE SEQUENCE</scope>
    <source>
        <strain evidence="4">Dzin_1.0</strain>
    </source>
</reference>
<dbReference type="Proteomes" id="UP001085076">
    <property type="component" value="Miscellaneous, Linkage group lg06"/>
</dbReference>
<evidence type="ECO:0000313" key="4">
    <source>
        <dbReference type="EMBL" id="KAJ0969868.1"/>
    </source>
</evidence>
<sequence>MREWSKGFLRRFGRGVVRLDGFNQLQDKFKTEVADLKKLGYNLQRALTSSEEEKERNLRGWEVPSADVTTLHKQTTELQAYAETRLYEKANVEKDLAEYRESLGALQKSYNTGKARHKTILKEKIEVGVEKFKKDYPGSIEWARDLGEEMVTGSRALLSKGSGSISEVLSNVLVCPLSKQPLRQCQNSQSMISGSLGVSFPIVDGIPCLLPKDGKLLEDQQMPRHENGVDPSLVKSTP</sequence>
<dbReference type="EMBL" id="JAGGNH010000006">
    <property type="protein sequence ID" value="KAJ0969868.1"/>
    <property type="molecule type" value="Genomic_DNA"/>
</dbReference>
<feature type="region of interest" description="Disordered" evidence="3">
    <location>
        <begin position="217"/>
        <end position="238"/>
    </location>
</feature>
<reference evidence="4" key="1">
    <citation type="submission" date="2021-03" db="EMBL/GenBank/DDBJ databases">
        <authorList>
            <person name="Li Z."/>
            <person name="Yang C."/>
        </authorList>
    </citation>
    <scope>NUCLEOTIDE SEQUENCE</scope>
    <source>
        <strain evidence="4">Dzin_1.0</strain>
        <tissue evidence="4">Leaf</tissue>
    </source>
</reference>
<keyword evidence="5" id="KW-1185">Reference proteome</keyword>
<dbReference type="PANTHER" id="PTHR33505">
    <property type="entry name" value="ZGC:162634"/>
    <property type="match status" value="1"/>
</dbReference>
<organism evidence="4 5">
    <name type="scientific">Dioscorea zingiberensis</name>
    <dbReference type="NCBI Taxonomy" id="325984"/>
    <lineage>
        <taxon>Eukaryota</taxon>
        <taxon>Viridiplantae</taxon>
        <taxon>Streptophyta</taxon>
        <taxon>Embryophyta</taxon>
        <taxon>Tracheophyta</taxon>
        <taxon>Spermatophyta</taxon>
        <taxon>Magnoliopsida</taxon>
        <taxon>Liliopsida</taxon>
        <taxon>Dioscoreales</taxon>
        <taxon>Dioscoreaceae</taxon>
        <taxon>Dioscorea</taxon>
    </lineage>
</organism>
<name>A0A9D5CAZ3_9LILI</name>